<evidence type="ECO:0000313" key="3">
    <source>
        <dbReference type="Proteomes" id="UP000193218"/>
    </source>
</evidence>
<feature type="compositionally biased region" description="Polar residues" evidence="1">
    <location>
        <begin position="76"/>
        <end position="87"/>
    </location>
</feature>
<organism evidence="2 3">
    <name type="scientific">Kockovaella imperatae</name>
    <dbReference type="NCBI Taxonomy" id="4999"/>
    <lineage>
        <taxon>Eukaryota</taxon>
        <taxon>Fungi</taxon>
        <taxon>Dikarya</taxon>
        <taxon>Basidiomycota</taxon>
        <taxon>Agaricomycotina</taxon>
        <taxon>Tremellomycetes</taxon>
        <taxon>Tremellales</taxon>
        <taxon>Cuniculitremaceae</taxon>
        <taxon>Kockovaella</taxon>
    </lineage>
</organism>
<feature type="region of interest" description="Disordered" evidence="1">
    <location>
        <begin position="321"/>
        <end position="363"/>
    </location>
</feature>
<dbReference type="RefSeq" id="XP_021869186.1">
    <property type="nucleotide sequence ID" value="XM_022016622.1"/>
</dbReference>
<protein>
    <submittedName>
        <fullName evidence="2">Uncharacterized protein</fullName>
    </submittedName>
</protein>
<feature type="region of interest" description="Disordered" evidence="1">
    <location>
        <begin position="243"/>
        <end position="306"/>
    </location>
</feature>
<feature type="compositionally biased region" description="Low complexity" evidence="1">
    <location>
        <begin position="148"/>
        <end position="158"/>
    </location>
</feature>
<proteinExistence type="predicted"/>
<comment type="caution">
    <text evidence="2">The sequence shown here is derived from an EMBL/GenBank/DDBJ whole genome shotgun (WGS) entry which is preliminary data.</text>
</comment>
<evidence type="ECO:0000256" key="1">
    <source>
        <dbReference type="SAM" id="MobiDB-lite"/>
    </source>
</evidence>
<name>A0A1Y1UAA7_9TREE</name>
<evidence type="ECO:0000313" key="2">
    <source>
        <dbReference type="EMBL" id="ORX34970.1"/>
    </source>
</evidence>
<dbReference type="InParanoid" id="A0A1Y1UAA7"/>
<feature type="compositionally biased region" description="Basic and acidic residues" evidence="1">
    <location>
        <begin position="321"/>
        <end position="344"/>
    </location>
</feature>
<dbReference type="AlphaFoldDB" id="A0A1Y1UAA7"/>
<feature type="compositionally biased region" description="Basic residues" evidence="1">
    <location>
        <begin position="251"/>
        <end position="264"/>
    </location>
</feature>
<keyword evidence="3" id="KW-1185">Reference proteome</keyword>
<reference evidence="2 3" key="1">
    <citation type="submission" date="2017-03" db="EMBL/GenBank/DDBJ databases">
        <title>Widespread Adenine N6-methylation of Active Genes in Fungi.</title>
        <authorList>
            <consortium name="DOE Joint Genome Institute"/>
            <person name="Mondo S.J."/>
            <person name="Dannebaum R.O."/>
            <person name="Kuo R.C."/>
            <person name="Louie K.B."/>
            <person name="Bewick A.J."/>
            <person name="Labutti K."/>
            <person name="Haridas S."/>
            <person name="Kuo A."/>
            <person name="Salamov A."/>
            <person name="Ahrendt S.R."/>
            <person name="Lau R."/>
            <person name="Bowen B.P."/>
            <person name="Lipzen A."/>
            <person name="Sullivan W."/>
            <person name="Andreopoulos W.B."/>
            <person name="Clum A."/>
            <person name="Lindquist E."/>
            <person name="Daum C."/>
            <person name="Northen T.R."/>
            <person name="Ramamoorthy G."/>
            <person name="Schmitz R.J."/>
            <person name="Gryganskyi A."/>
            <person name="Culley D."/>
            <person name="Magnuson J."/>
            <person name="James T.Y."/>
            <person name="O'Malley M.A."/>
            <person name="Stajich J.E."/>
            <person name="Spatafora J.W."/>
            <person name="Visel A."/>
            <person name="Grigoriev I.V."/>
        </authorList>
    </citation>
    <scope>NUCLEOTIDE SEQUENCE [LARGE SCALE GENOMIC DNA]</scope>
    <source>
        <strain evidence="2 3">NRRL Y-17943</strain>
    </source>
</reference>
<dbReference type="EMBL" id="NBSH01000012">
    <property type="protein sequence ID" value="ORX34970.1"/>
    <property type="molecule type" value="Genomic_DNA"/>
</dbReference>
<accession>A0A1Y1UAA7</accession>
<sequence length="501" mass="55063">MGRWGREKYERVLFDKTVKLYDKVIEDIFGKSGSDTDLRLATFIRRLDPESKAAQACFTTLVQSVLWEHIGRSTSSGPRVTLDTTTEPDAYPPEPVNRIRRLSSRVTRSPFPATRTAQTGPLWTSLLDDAVPETSSTSRAPRAPLVTRSSATSRAHSPSARRRAISPPLGIDTVAAADGAAMRRINSILRSPTPPSATRSTWEMVNFHDAVGGGAAHLAGDAETADAISPPRSPSQAWLNEYTASRPIAPRPRRPPHLQRARRSRPIETPPEFPMPRIRQREDENDDDGDDNTGSTRGLEADHRARTRRRTDVIVELDRLRSAMRDSPEPTLRRSRSSWRDSVSRDALQNTSEPSRAASGDDTRRYGVVFEPFSPALPSSALSAGQEADSGLAELLRDRDAGGADAVDPLAMLADNDENDDARYNSLVAEFIARRRGRSRNFGLGVRGVDGVEDLMGVDNRWLTPAAIDGMVDGDSTFAHDMLLGNLMGDEYGEEQEGDTL</sequence>
<gene>
    <name evidence="2" type="ORF">BD324DRAFT_633415</name>
</gene>
<feature type="region of interest" description="Disordered" evidence="1">
    <location>
        <begin position="76"/>
        <end position="168"/>
    </location>
</feature>
<dbReference type="GeneID" id="33558431"/>
<dbReference type="OrthoDB" id="2565303at2759"/>
<dbReference type="Proteomes" id="UP000193218">
    <property type="component" value="Unassembled WGS sequence"/>
</dbReference>